<proteinExistence type="predicted"/>
<reference evidence="2 3" key="1">
    <citation type="submission" date="2019-08" db="EMBL/GenBank/DDBJ databases">
        <authorList>
            <person name="Alioto T."/>
            <person name="Alioto T."/>
            <person name="Gomez Garrido J."/>
        </authorList>
    </citation>
    <scope>NUCLEOTIDE SEQUENCE [LARGE SCALE GENOMIC DNA]</scope>
</reference>
<feature type="chain" id="PRO_5022702052" evidence="1">
    <location>
        <begin position="22"/>
        <end position="524"/>
    </location>
</feature>
<name>A0A5E4MJI5_9HEMI</name>
<evidence type="ECO:0000256" key="1">
    <source>
        <dbReference type="SAM" id="SignalP"/>
    </source>
</evidence>
<dbReference type="AlphaFoldDB" id="A0A5E4MJI5"/>
<keyword evidence="1" id="KW-0732">Signal</keyword>
<evidence type="ECO:0000313" key="2">
    <source>
        <dbReference type="EMBL" id="VVC29952.1"/>
    </source>
</evidence>
<evidence type="ECO:0000313" key="3">
    <source>
        <dbReference type="Proteomes" id="UP000325440"/>
    </source>
</evidence>
<sequence>MRVIRNCLVVSMLLFYDCVNAPGVLMSSSVLTPKKLDNFPNKTKLKANAFISNFLKTPSSRRSQPNQLYSDMYRGARLRTHAVKRSVITNFLKPRIGYFDNNEKDDKNFLSDPNTYLNAINGGLVGILLLKIRIWMYTNQPLNAIGYYLGYLKDKVILINKAISRIAFEKRYDKNNESNFDDTMKLFYAACDIKNTTDDSDEQLELKRKQFREYLLKYNIDEDLITNESLDYFANTVIASIDCIREIDPWFNTSIPLMKNMIYLDKYSDGHDMNKLKEIRVPNKNTSLYSLVENYLKETDPVKVEKNHLEVHHLVAPEIFSYVYEHFNLLIKLADYEINPEDLDEIWRFSYITYDYTQIFLSRIVEFEQNYVGGEVAEQGQALLDRMNTLADFINPDVPGRLPEKPKLPYNIMDYNTETPKEEMNKIKSYMSELINGATENVMQFFDKNIEKWKADRVLKPTDPESLNDDKESLLRLMKNNTDKAIVTMKAFSDYNSADFANTTTEKENLTNLISELSSNKPPI</sequence>
<protein>
    <submittedName>
        <fullName evidence="2">Uncharacterized protein</fullName>
    </submittedName>
</protein>
<organism evidence="2 3">
    <name type="scientific">Cinara cedri</name>
    <dbReference type="NCBI Taxonomy" id="506608"/>
    <lineage>
        <taxon>Eukaryota</taxon>
        <taxon>Metazoa</taxon>
        <taxon>Ecdysozoa</taxon>
        <taxon>Arthropoda</taxon>
        <taxon>Hexapoda</taxon>
        <taxon>Insecta</taxon>
        <taxon>Pterygota</taxon>
        <taxon>Neoptera</taxon>
        <taxon>Paraneoptera</taxon>
        <taxon>Hemiptera</taxon>
        <taxon>Sternorrhyncha</taxon>
        <taxon>Aphidomorpha</taxon>
        <taxon>Aphidoidea</taxon>
        <taxon>Aphididae</taxon>
        <taxon>Lachninae</taxon>
        <taxon>Cinara</taxon>
    </lineage>
</organism>
<keyword evidence="3" id="KW-1185">Reference proteome</keyword>
<gene>
    <name evidence="2" type="ORF">CINCED_3A009248</name>
</gene>
<dbReference type="Proteomes" id="UP000325440">
    <property type="component" value="Unassembled WGS sequence"/>
</dbReference>
<feature type="signal peptide" evidence="1">
    <location>
        <begin position="1"/>
        <end position="21"/>
    </location>
</feature>
<dbReference type="EMBL" id="CABPRJ010000502">
    <property type="protein sequence ID" value="VVC29952.1"/>
    <property type="molecule type" value="Genomic_DNA"/>
</dbReference>
<accession>A0A5E4MJI5</accession>